<dbReference type="PANTHER" id="PTHR30204">
    <property type="entry name" value="REDOX-CYCLING DRUG-SENSING TRANSCRIPTIONAL ACTIVATOR SOXR"/>
    <property type="match status" value="1"/>
</dbReference>
<evidence type="ECO:0000256" key="1">
    <source>
        <dbReference type="ARBA" id="ARBA00023125"/>
    </source>
</evidence>
<dbReference type="OrthoDB" id="9791488at2"/>
<feature type="domain" description="HTH merR-type" evidence="3">
    <location>
        <begin position="11"/>
        <end position="77"/>
    </location>
</feature>
<accession>A0A1B2IWQ9</accession>
<reference evidence="4 5" key="1">
    <citation type="submission" date="2016-03" db="EMBL/GenBank/DDBJ databases">
        <title>Pediococcus and Lactobacillus from brewery environment - whole genome sequencing and assembly.</title>
        <authorList>
            <person name="Behr J."/>
            <person name="Geissler A.J."/>
            <person name="Vogel R.F."/>
        </authorList>
    </citation>
    <scope>NUCLEOTIDE SEQUENCE [LARGE SCALE GENOMIC DNA]</scope>
    <source>
        <strain evidence="4 5">TMW 1.1995</strain>
    </source>
</reference>
<dbReference type="RefSeq" id="WP_054708230.1">
    <property type="nucleotide sequence ID" value="NZ_CP014912.1"/>
</dbReference>
<gene>
    <name evidence="4" type="ORF">AYR63_04345</name>
</gene>
<evidence type="ECO:0000256" key="2">
    <source>
        <dbReference type="SAM" id="Coils"/>
    </source>
</evidence>
<dbReference type="PANTHER" id="PTHR30204:SF97">
    <property type="entry name" value="MERR FAMILY REGULATORY PROTEIN"/>
    <property type="match status" value="1"/>
</dbReference>
<keyword evidence="2" id="KW-0175">Coiled coil</keyword>
<protein>
    <recommendedName>
        <fullName evidence="3">HTH merR-type domain-containing protein</fullName>
    </recommendedName>
</protein>
<dbReference type="Gene3D" id="1.10.1660.10">
    <property type="match status" value="1"/>
</dbReference>
<name>A0A1B2IWQ9_9LACO</name>
<dbReference type="KEGG" id="lpd:AYR62_13115"/>
<dbReference type="InterPro" id="IPR047057">
    <property type="entry name" value="MerR_fam"/>
</dbReference>
<dbReference type="GO" id="GO:0003677">
    <property type="term" value="F:DNA binding"/>
    <property type="evidence" value="ECO:0007669"/>
    <property type="project" value="UniProtKB-KW"/>
</dbReference>
<dbReference type="STRING" id="240427.AYR62_13115"/>
<dbReference type="PROSITE" id="PS50937">
    <property type="entry name" value="HTH_MERR_2"/>
    <property type="match status" value="1"/>
</dbReference>
<keyword evidence="5" id="KW-1185">Reference proteome</keyword>
<sequence length="135" mass="15313">MSFEVIGDVTSIKNAAAEAGVTPNALRYYEKVGLLTIARDKNGIRQYSGHDLDRVRIICILRRMNMPIKDIRVSLDIGDDPTVSEQERFKQQLADLADSLDQKMVEIQQEKQLVLRKMRAVDAHINRTKTDESAV</sequence>
<dbReference type="InterPro" id="IPR000551">
    <property type="entry name" value="MerR-type_HTH_dom"/>
</dbReference>
<dbReference type="EMBL" id="CP014924">
    <property type="protein sequence ID" value="ANZ66438.1"/>
    <property type="molecule type" value="Genomic_DNA"/>
</dbReference>
<dbReference type="SUPFAM" id="SSF46955">
    <property type="entry name" value="Putative DNA-binding domain"/>
    <property type="match status" value="1"/>
</dbReference>
<keyword evidence="1" id="KW-0238">DNA-binding</keyword>
<evidence type="ECO:0000313" key="5">
    <source>
        <dbReference type="Proteomes" id="UP000093267"/>
    </source>
</evidence>
<evidence type="ECO:0000313" key="4">
    <source>
        <dbReference type="EMBL" id="ANZ66438.1"/>
    </source>
</evidence>
<dbReference type="SMART" id="SM00422">
    <property type="entry name" value="HTH_MERR"/>
    <property type="match status" value="1"/>
</dbReference>
<evidence type="ECO:0000259" key="3">
    <source>
        <dbReference type="PROSITE" id="PS50937"/>
    </source>
</evidence>
<dbReference type="AlphaFoldDB" id="A0A1B2IWQ9"/>
<feature type="coiled-coil region" evidence="2">
    <location>
        <begin position="90"/>
        <end position="117"/>
    </location>
</feature>
<dbReference type="PRINTS" id="PR00040">
    <property type="entry name" value="HTHMERR"/>
</dbReference>
<dbReference type="Proteomes" id="UP000093267">
    <property type="component" value="Chromosome"/>
</dbReference>
<dbReference type="InterPro" id="IPR009061">
    <property type="entry name" value="DNA-bd_dom_put_sf"/>
</dbReference>
<dbReference type="Pfam" id="PF13411">
    <property type="entry name" value="MerR_1"/>
    <property type="match status" value="1"/>
</dbReference>
<dbReference type="GO" id="GO:0003700">
    <property type="term" value="F:DNA-binding transcription factor activity"/>
    <property type="evidence" value="ECO:0007669"/>
    <property type="project" value="InterPro"/>
</dbReference>
<organism evidence="4 5">
    <name type="scientific">Secundilactobacillus paracollinoides</name>
    <dbReference type="NCBI Taxonomy" id="240427"/>
    <lineage>
        <taxon>Bacteria</taxon>
        <taxon>Bacillati</taxon>
        <taxon>Bacillota</taxon>
        <taxon>Bacilli</taxon>
        <taxon>Lactobacillales</taxon>
        <taxon>Lactobacillaceae</taxon>
        <taxon>Secundilactobacillus</taxon>
    </lineage>
</organism>
<proteinExistence type="predicted"/>